<sequence length="81" mass="9492">MWPCPTFLLTLVTQREDFTKNCFGFKPPKCQVYPENTRLCQSVRKRESCRVNIRGQMSKISEQIFLCLASQTCFPEDILKI</sequence>
<organism evidence="1 2">
    <name type="scientific">Engystomops pustulosus</name>
    <name type="common">Tungara frog</name>
    <name type="synonym">Physalaemus pustulosus</name>
    <dbReference type="NCBI Taxonomy" id="76066"/>
    <lineage>
        <taxon>Eukaryota</taxon>
        <taxon>Metazoa</taxon>
        <taxon>Chordata</taxon>
        <taxon>Craniata</taxon>
        <taxon>Vertebrata</taxon>
        <taxon>Euteleostomi</taxon>
        <taxon>Amphibia</taxon>
        <taxon>Batrachia</taxon>
        <taxon>Anura</taxon>
        <taxon>Neobatrachia</taxon>
        <taxon>Hyloidea</taxon>
        <taxon>Leptodactylidae</taxon>
        <taxon>Leiuperinae</taxon>
        <taxon>Engystomops</taxon>
    </lineage>
</organism>
<evidence type="ECO:0000313" key="1">
    <source>
        <dbReference type="EMBL" id="KAG8591039.1"/>
    </source>
</evidence>
<keyword evidence="2" id="KW-1185">Reference proteome</keyword>
<accession>A0AAV7D0Z0</accession>
<dbReference type="Proteomes" id="UP000824782">
    <property type="component" value="Unassembled WGS sequence"/>
</dbReference>
<name>A0AAV7D0Z0_ENGPU</name>
<protein>
    <submittedName>
        <fullName evidence="1">Uncharacterized protein</fullName>
    </submittedName>
</protein>
<gene>
    <name evidence="1" type="ORF">GDO81_007026</name>
</gene>
<evidence type="ECO:0000313" key="2">
    <source>
        <dbReference type="Proteomes" id="UP000824782"/>
    </source>
</evidence>
<dbReference type="EMBL" id="WNYA01000002">
    <property type="protein sequence ID" value="KAG8591039.1"/>
    <property type="molecule type" value="Genomic_DNA"/>
</dbReference>
<reference evidence="1" key="1">
    <citation type="thesis" date="2020" institute="ProQuest LLC" country="789 East Eisenhower Parkway, Ann Arbor, MI, USA">
        <title>Comparative Genomics and Chromosome Evolution.</title>
        <authorList>
            <person name="Mudd A.B."/>
        </authorList>
    </citation>
    <scope>NUCLEOTIDE SEQUENCE</scope>
    <source>
        <strain evidence="1">237g6f4</strain>
        <tissue evidence="1">Blood</tissue>
    </source>
</reference>
<proteinExistence type="predicted"/>
<comment type="caution">
    <text evidence="1">The sequence shown here is derived from an EMBL/GenBank/DDBJ whole genome shotgun (WGS) entry which is preliminary data.</text>
</comment>
<dbReference type="AlphaFoldDB" id="A0AAV7D0Z0"/>